<comment type="cofactor">
    <cofactor evidence="1">
        <name>[4Fe-4S] cluster</name>
        <dbReference type="ChEBI" id="CHEBI:49883"/>
    </cofactor>
</comment>
<proteinExistence type="inferred from homology"/>
<dbReference type="InterPro" id="IPR001539">
    <property type="entry name" value="Peptidase_U32"/>
</dbReference>
<dbReference type="InterPro" id="IPR043693">
    <property type="entry name" value="UbiV"/>
</dbReference>
<accession>A0A095VUT1</accession>
<keyword evidence="3" id="KW-1185">Reference proteome</keyword>
<dbReference type="Proteomes" id="UP000029640">
    <property type="component" value="Unassembled WGS sequence"/>
</dbReference>
<dbReference type="EMBL" id="AUVB01000016">
    <property type="protein sequence ID" value="KGE04838.1"/>
    <property type="molecule type" value="Genomic_DNA"/>
</dbReference>
<dbReference type="GO" id="GO:0008233">
    <property type="term" value="F:peptidase activity"/>
    <property type="evidence" value="ECO:0007669"/>
    <property type="project" value="UniProtKB-KW"/>
</dbReference>
<keyword evidence="1" id="KW-0411">Iron-sulfur</keyword>
<dbReference type="OrthoDB" id="8523349at2"/>
<feature type="binding site" evidence="1">
    <location>
        <position position="178"/>
    </location>
    <ligand>
        <name>[4Fe-4S] cluster</name>
        <dbReference type="ChEBI" id="CHEBI:49883"/>
    </ligand>
</feature>
<dbReference type="HAMAP" id="MF_02233">
    <property type="entry name" value="UbiV"/>
    <property type="match status" value="1"/>
</dbReference>
<evidence type="ECO:0000256" key="1">
    <source>
        <dbReference type="HAMAP-Rule" id="MF_02233"/>
    </source>
</evidence>
<keyword evidence="1" id="KW-0004">4Fe-4S</keyword>
<keyword evidence="1" id="KW-0479">Metal-binding</keyword>
<reference evidence="2 3" key="1">
    <citation type="journal article" date="2014" name="Genome Announc.">
        <title>Genome Sequence of Gammaproteobacterial Pseudohaliea rubra Type Strain DSM 19751, Isolated from Coastal Seawater of the Mediterranean Sea.</title>
        <authorList>
            <person name="Spring S."/>
            <person name="Fiebig A."/>
            <person name="Riedel T."/>
            <person name="Goker M."/>
            <person name="Klenk H.P."/>
        </authorList>
    </citation>
    <scope>NUCLEOTIDE SEQUENCE [LARGE SCALE GENOMIC DNA]</scope>
    <source>
        <strain evidence="2 3">DSM 19751</strain>
    </source>
</reference>
<dbReference type="GO" id="GO:0051539">
    <property type="term" value="F:4 iron, 4 sulfur cluster binding"/>
    <property type="evidence" value="ECO:0007669"/>
    <property type="project" value="UniProtKB-UniRule"/>
</dbReference>
<comment type="caution">
    <text evidence="2">The sequence shown here is derived from an EMBL/GenBank/DDBJ whole genome shotgun (WGS) entry which is preliminary data.</text>
</comment>
<dbReference type="AlphaFoldDB" id="A0A095VUT1"/>
<dbReference type="eggNOG" id="COG0826">
    <property type="taxonomic scope" value="Bacteria"/>
</dbReference>
<evidence type="ECO:0000313" key="2">
    <source>
        <dbReference type="EMBL" id="KGE04838.1"/>
    </source>
</evidence>
<feature type="binding site" evidence="1">
    <location>
        <position position="39"/>
    </location>
    <ligand>
        <name>[4Fe-4S] cluster</name>
        <dbReference type="ChEBI" id="CHEBI:49883"/>
    </ligand>
</feature>
<feature type="binding site" evidence="1">
    <location>
        <position position="191"/>
    </location>
    <ligand>
        <name>[4Fe-4S] cluster</name>
        <dbReference type="ChEBI" id="CHEBI:49883"/>
    </ligand>
</feature>
<name>A0A095VUT1_9GAMM</name>
<keyword evidence="2" id="KW-0645">Protease</keyword>
<keyword evidence="2" id="KW-0378">Hydrolase</keyword>
<keyword evidence="1" id="KW-0831">Ubiquinone biosynthesis</keyword>
<comment type="pathway">
    <text evidence="1">Cofactor biosynthesis; ubiquinone biosynthesis.</text>
</comment>
<dbReference type="RefSeq" id="WP_035516529.1">
    <property type="nucleotide sequence ID" value="NZ_KN234766.1"/>
</dbReference>
<gene>
    <name evidence="1" type="primary">ubiV</name>
    <name evidence="2" type="ORF">HRUBRA_00591</name>
</gene>
<comment type="similarity">
    <text evidence="1">Belongs to the peptidase U32 family. UbiV subfamily.</text>
</comment>
<dbReference type="PATRIC" id="fig|1265313.6.peg.586"/>
<dbReference type="UniPathway" id="UPA00232"/>
<feature type="binding site" evidence="1">
    <location>
        <position position="195"/>
    </location>
    <ligand>
        <name>[4Fe-4S] cluster</name>
        <dbReference type="ChEBI" id="CHEBI:49883"/>
    </ligand>
</feature>
<dbReference type="GO" id="GO:0006508">
    <property type="term" value="P:proteolysis"/>
    <property type="evidence" value="ECO:0007669"/>
    <property type="project" value="UniProtKB-KW"/>
</dbReference>
<sequence>MRLSLGPLLYPWSREAIEAFYAERVADPVDIVYLGETVCAKRRSLAPDEWLALGRELAAAGKQVVLSTLALVQAGSELSTVRRLCRNGEFLVEANDMGAVRLLAEEGLPFVGGASLNLYNVAALRLLRDRGMVRWLPPLELSRESLGDLLGEARRAGVVLETELFAFGRIPLACSARCFTARHVGRPKDRCAIVCEDYPEGLPMASQEGEPLFTLNGVQTQSGAVQHLLPYGRELADLGVTTLRLSPQPEHLGAVIDRYRAVLDGASDSTDVTAWVSAPVCDGFFRGAPGMAVAPNA</sequence>
<dbReference type="PANTHER" id="PTHR30217">
    <property type="entry name" value="PEPTIDASE U32 FAMILY"/>
    <property type="match status" value="1"/>
</dbReference>
<comment type="subunit">
    <text evidence="1">Forms a heterodimer with UbiU.</text>
</comment>
<dbReference type="GO" id="GO:0046872">
    <property type="term" value="F:metal ion binding"/>
    <property type="evidence" value="ECO:0007669"/>
    <property type="project" value="UniProtKB-KW"/>
</dbReference>
<dbReference type="NCBIfam" id="NF011991">
    <property type="entry name" value="PRK15447.1"/>
    <property type="match status" value="1"/>
</dbReference>
<keyword evidence="1" id="KW-0408">Iron</keyword>
<organism evidence="2 3">
    <name type="scientific">Pseudohaliea rubra DSM 19751</name>
    <dbReference type="NCBI Taxonomy" id="1265313"/>
    <lineage>
        <taxon>Bacteria</taxon>
        <taxon>Pseudomonadati</taxon>
        <taxon>Pseudomonadota</taxon>
        <taxon>Gammaproteobacteria</taxon>
        <taxon>Cellvibrionales</taxon>
        <taxon>Halieaceae</taxon>
        <taxon>Pseudohaliea</taxon>
    </lineage>
</organism>
<dbReference type="Pfam" id="PF01136">
    <property type="entry name" value="Peptidase_U32"/>
    <property type="match status" value="1"/>
</dbReference>
<dbReference type="HOGENOM" id="CLU_056172_0_0_6"/>
<protein>
    <recommendedName>
        <fullName evidence="1">Ubiquinone biosynthesis protein UbiV</fullName>
    </recommendedName>
</protein>
<evidence type="ECO:0000313" key="3">
    <source>
        <dbReference type="Proteomes" id="UP000029640"/>
    </source>
</evidence>
<dbReference type="GO" id="GO:0006744">
    <property type="term" value="P:ubiquinone biosynthetic process"/>
    <property type="evidence" value="ECO:0007669"/>
    <property type="project" value="UniProtKB-UniRule"/>
</dbReference>
<dbReference type="PANTHER" id="PTHR30217:SF11">
    <property type="entry name" value="UBIQUINONE BIOSYNTHESIS PROTEIN UBIV"/>
    <property type="match status" value="1"/>
</dbReference>
<dbReference type="STRING" id="1265313.HRUBRA_00591"/>
<dbReference type="InterPro" id="IPR051454">
    <property type="entry name" value="RNA/ubiquinone_mod_enzymes"/>
</dbReference>
<comment type="function">
    <text evidence="1">Required for O(2)-independent ubiquinone (coenzyme Q) biosynthesis. Together with UbiU, is essential for the C6-hydroxylation reaction in the oxygen-independent ubiquinone biosynthesis pathway.</text>
</comment>